<dbReference type="GO" id="GO:0005886">
    <property type="term" value="C:plasma membrane"/>
    <property type="evidence" value="ECO:0007669"/>
    <property type="project" value="UniProtKB-SubCell"/>
</dbReference>
<evidence type="ECO:0000256" key="4">
    <source>
        <dbReference type="ARBA" id="ARBA00022692"/>
    </source>
</evidence>
<name>A0A7W8A8N6_9ACTN</name>
<evidence type="ECO:0000256" key="5">
    <source>
        <dbReference type="ARBA" id="ARBA00022989"/>
    </source>
</evidence>
<dbReference type="PANTHER" id="PTHR30561">
    <property type="entry name" value="SMR FAMILY PROTON-DEPENDENT DRUG EFFLUX TRANSPORTER SUGE"/>
    <property type="match status" value="1"/>
</dbReference>
<evidence type="ECO:0000256" key="8">
    <source>
        <dbReference type="SAM" id="Phobius"/>
    </source>
</evidence>
<keyword evidence="10" id="KW-1185">Reference proteome</keyword>
<dbReference type="InterPro" id="IPR000390">
    <property type="entry name" value="Small_drug/metabolite_transptr"/>
</dbReference>
<keyword evidence="5 8" id="KW-1133">Transmembrane helix</keyword>
<evidence type="ECO:0000313" key="10">
    <source>
        <dbReference type="Proteomes" id="UP000568380"/>
    </source>
</evidence>
<comment type="similarity">
    <text evidence="7">Belongs to the drug/metabolite transporter (DMT) superfamily. Small multidrug resistance (SMR) (TC 2.A.7.1) family.</text>
</comment>
<dbReference type="GO" id="GO:0022857">
    <property type="term" value="F:transmembrane transporter activity"/>
    <property type="evidence" value="ECO:0007669"/>
    <property type="project" value="InterPro"/>
</dbReference>
<dbReference type="EMBL" id="JACHIN010000011">
    <property type="protein sequence ID" value="MBB5081644.1"/>
    <property type="molecule type" value="Genomic_DNA"/>
</dbReference>
<dbReference type="Pfam" id="PF00893">
    <property type="entry name" value="Multi_Drug_Res"/>
    <property type="match status" value="1"/>
</dbReference>
<dbReference type="RefSeq" id="WP_184969183.1">
    <property type="nucleotide sequence ID" value="NZ_JACHIN010000011.1"/>
</dbReference>
<feature type="transmembrane region" description="Helical" evidence="8">
    <location>
        <begin position="59"/>
        <end position="80"/>
    </location>
</feature>
<keyword evidence="4 7" id="KW-0812">Transmembrane</keyword>
<proteinExistence type="inferred from homology"/>
<dbReference type="AlphaFoldDB" id="A0A7W8A8N6"/>
<keyword evidence="2" id="KW-0813">Transport</keyword>
<evidence type="ECO:0000256" key="7">
    <source>
        <dbReference type="RuleBase" id="RU003942"/>
    </source>
</evidence>
<dbReference type="Proteomes" id="UP000568380">
    <property type="component" value="Unassembled WGS sequence"/>
</dbReference>
<comment type="subcellular location">
    <subcellularLocation>
        <location evidence="1 7">Cell membrane</location>
        <topology evidence="1 7">Multi-pass membrane protein</topology>
    </subcellularLocation>
</comment>
<dbReference type="InterPro" id="IPR045324">
    <property type="entry name" value="Small_multidrug_res"/>
</dbReference>
<keyword evidence="3" id="KW-1003">Cell membrane</keyword>
<dbReference type="InterPro" id="IPR037185">
    <property type="entry name" value="EmrE-like"/>
</dbReference>
<keyword evidence="6 8" id="KW-0472">Membrane</keyword>
<dbReference type="PANTHER" id="PTHR30561:SF1">
    <property type="entry name" value="MULTIDRUG TRANSPORTER EMRE"/>
    <property type="match status" value="1"/>
</dbReference>
<evidence type="ECO:0000256" key="2">
    <source>
        <dbReference type="ARBA" id="ARBA00022448"/>
    </source>
</evidence>
<gene>
    <name evidence="9" type="ORF">HNR40_007139</name>
</gene>
<dbReference type="FunFam" id="1.10.3730.20:FF:000001">
    <property type="entry name" value="Quaternary ammonium compound resistance transporter SugE"/>
    <property type="match status" value="1"/>
</dbReference>
<evidence type="ECO:0000313" key="9">
    <source>
        <dbReference type="EMBL" id="MBB5081644.1"/>
    </source>
</evidence>
<feature type="transmembrane region" description="Helical" evidence="8">
    <location>
        <begin position="29"/>
        <end position="47"/>
    </location>
</feature>
<dbReference type="Gene3D" id="1.10.3730.20">
    <property type="match status" value="1"/>
</dbReference>
<sequence>MAWLLLALAIVSEIAATSALKLANGFTHLGWSILVIAGYATSFALLGKALQLQLEMGTAYAIWSGAGTAAIALIGFAFMGESLSPLKIGGIVLIIAGVIVLNLAGTH</sequence>
<dbReference type="SUPFAM" id="SSF103481">
    <property type="entry name" value="Multidrug resistance efflux transporter EmrE"/>
    <property type="match status" value="1"/>
</dbReference>
<feature type="transmembrane region" description="Helical" evidence="8">
    <location>
        <begin position="86"/>
        <end position="104"/>
    </location>
</feature>
<evidence type="ECO:0000256" key="6">
    <source>
        <dbReference type="ARBA" id="ARBA00023136"/>
    </source>
</evidence>
<reference evidence="9 10" key="1">
    <citation type="submission" date="2020-08" db="EMBL/GenBank/DDBJ databases">
        <title>Genomic Encyclopedia of Type Strains, Phase IV (KMG-IV): sequencing the most valuable type-strain genomes for metagenomic binning, comparative biology and taxonomic classification.</title>
        <authorList>
            <person name="Goeker M."/>
        </authorList>
    </citation>
    <scope>NUCLEOTIDE SEQUENCE [LARGE SCALE GENOMIC DNA]</scope>
    <source>
        <strain evidence="9 10">DSM 45385</strain>
    </source>
</reference>
<organism evidence="9 10">
    <name type="scientific">Nonomuraea endophytica</name>
    <dbReference type="NCBI Taxonomy" id="714136"/>
    <lineage>
        <taxon>Bacteria</taxon>
        <taxon>Bacillati</taxon>
        <taxon>Actinomycetota</taxon>
        <taxon>Actinomycetes</taxon>
        <taxon>Streptosporangiales</taxon>
        <taxon>Streptosporangiaceae</taxon>
        <taxon>Nonomuraea</taxon>
    </lineage>
</organism>
<protein>
    <submittedName>
        <fullName evidence="9">Small multidrug resistance pump</fullName>
    </submittedName>
</protein>
<evidence type="ECO:0000256" key="3">
    <source>
        <dbReference type="ARBA" id="ARBA00022475"/>
    </source>
</evidence>
<evidence type="ECO:0000256" key="1">
    <source>
        <dbReference type="ARBA" id="ARBA00004651"/>
    </source>
</evidence>
<comment type="caution">
    <text evidence="9">The sequence shown here is derived from an EMBL/GenBank/DDBJ whole genome shotgun (WGS) entry which is preliminary data.</text>
</comment>
<accession>A0A7W8A8N6</accession>